<name>A0AAX2ZYR8_9MYCO</name>
<protein>
    <submittedName>
        <fullName evidence="2">Uncharacterized protein</fullName>
    </submittedName>
</protein>
<dbReference type="Proteomes" id="UP001162885">
    <property type="component" value="Chromosome"/>
</dbReference>
<reference evidence="1 3" key="1">
    <citation type="journal article" date="2019" name="Emerg. Microbes Infect.">
        <title>Comprehensive subspecies identification of 175 nontuberculous mycobacteria species based on 7547 genomic profiles.</title>
        <authorList>
            <person name="Matsumoto Y."/>
            <person name="Kinjo T."/>
            <person name="Motooka D."/>
            <person name="Nabeya D."/>
            <person name="Jung N."/>
            <person name="Uechi K."/>
            <person name="Horii T."/>
            <person name="Iida T."/>
            <person name="Fujita J."/>
            <person name="Nakamura S."/>
        </authorList>
    </citation>
    <scope>NUCLEOTIDE SEQUENCE [LARGE SCALE GENOMIC DNA]</scope>
    <source>
        <strain evidence="1 3">JCM 15653</strain>
    </source>
</reference>
<dbReference type="AlphaFoldDB" id="A0AAX2ZYR8"/>
<sequence>MTEIAIQTFIDGRAVSRADVEHWEARRAKAVLAKLGSRLGRRAVGEILPGVDLNIVTGRGLDAQREVLCALKSGLGHAGIYAMLRRELAMSERVARLAVAGSRGRNVYSTTRLVAGGVSAEEFGAWFDGLTATNDESAMVRACPDHYLLRGLPDGRQEVVETTGGSPTPTRFLVDYAAGESVSVPVKPEYPVQIAGRAVLDDGLVIGGVRHQFRDLDGAMEALLTVEFPGLFPARMVAAHCWHLAVEFSNWIIASTAA</sequence>
<evidence type="ECO:0000313" key="2">
    <source>
        <dbReference type="EMBL" id="UNC00271.1"/>
    </source>
</evidence>
<accession>A0AAX2ZYR8</accession>
<evidence type="ECO:0000313" key="4">
    <source>
        <dbReference type="Proteomes" id="UP001162885"/>
    </source>
</evidence>
<dbReference type="Proteomes" id="UP000466683">
    <property type="component" value="Chromosome"/>
</dbReference>
<reference evidence="2 4" key="3">
    <citation type="journal article" date="2022" name="BMC Genomics">
        <title>Comparative genome analysis of mycobacteria focusing on tRNA and non-coding RNA.</title>
        <authorList>
            <person name="Behra P.R.K."/>
            <person name="Pettersson B.M.F."/>
            <person name="Ramesh M."/>
            <person name="Das S."/>
            <person name="Dasgupta S."/>
            <person name="Kirsebom L.A."/>
        </authorList>
    </citation>
    <scope>NUCLEOTIDE SEQUENCE [LARGE SCALE GENOMIC DNA]</scope>
    <source>
        <strain evidence="2 4">DSM 44677</strain>
    </source>
</reference>
<gene>
    <name evidence="2" type="ORF">H5U98_02120</name>
    <name evidence="1" type="ORF">MBOE_16530</name>
</gene>
<reference evidence="1" key="2">
    <citation type="submission" date="2020-02" db="EMBL/GenBank/DDBJ databases">
        <authorList>
            <person name="Matsumoto Y."/>
            <person name="Kinjo T."/>
            <person name="Motooka D."/>
            <person name="Nabeya D."/>
            <person name="Jung N."/>
            <person name="Uechi K."/>
            <person name="Horii T."/>
            <person name="Iida T."/>
            <person name="Fujita J."/>
            <person name="Nakamura S."/>
        </authorList>
    </citation>
    <scope>NUCLEOTIDE SEQUENCE</scope>
    <source>
        <strain evidence="1">JCM 15653</strain>
    </source>
</reference>
<proteinExistence type="predicted"/>
<dbReference type="EMBL" id="AP022579">
    <property type="protein sequence ID" value="BBX90004.1"/>
    <property type="molecule type" value="Genomic_DNA"/>
</dbReference>
<keyword evidence="3" id="KW-1185">Reference proteome</keyword>
<dbReference type="RefSeq" id="WP_077740016.1">
    <property type="nucleotide sequence ID" value="NZ_AP022579.1"/>
</dbReference>
<dbReference type="EMBL" id="CP060016">
    <property type="protein sequence ID" value="UNC00271.1"/>
    <property type="molecule type" value="Genomic_DNA"/>
</dbReference>
<evidence type="ECO:0000313" key="3">
    <source>
        <dbReference type="Proteomes" id="UP000466683"/>
    </source>
</evidence>
<evidence type="ECO:0000313" key="1">
    <source>
        <dbReference type="EMBL" id="BBX90004.1"/>
    </source>
</evidence>
<organism evidence="2 4">
    <name type="scientific">Mycolicibacterium boenickei</name>
    <dbReference type="NCBI Taxonomy" id="146017"/>
    <lineage>
        <taxon>Bacteria</taxon>
        <taxon>Bacillati</taxon>
        <taxon>Actinomycetota</taxon>
        <taxon>Actinomycetes</taxon>
        <taxon>Mycobacteriales</taxon>
        <taxon>Mycobacteriaceae</taxon>
        <taxon>Mycolicibacterium</taxon>
    </lineage>
</organism>